<comment type="caution">
    <text evidence="13">The sequence shown here is derived from an EMBL/GenBank/DDBJ whole genome shotgun (WGS) entry which is preliminary data.</text>
</comment>
<evidence type="ECO:0000256" key="2">
    <source>
        <dbReference type="ARBA" id="ARBA00004377"/>
    </source>
</evidence>
<sequence>MIELGKYAIPVLAAYAVSAVLIAGLILQSLAANARARRDLDRQEQRDG</sequence>
<keyword evidence="6 12" id="KW-1003">Cell membrane</keyword>
<evidence type="ECO:0000256" key="3">
    <source>
        <dbReference type="ARBA" id="ARBA00008741"/>
    </source>
</evidence>
<comment type="similarity">
    <text evidence="3 12">Belongs to the CcmD/CycX/HelD family.</text>
</comment>
<dbReference type="Pfam" id="PF04995">
    <property type="entry name" value="CcmD"/>
    <property type="match status" value="1"/>
</dbReference>
<evidence type="ECO:0000256" key="5">
    <source>
        <dbReference type="ARBA" id="ARBA00022448"/>
    </source>
</evidence>
<comment type="subcellular location">
    <subcellularLocation>
        <location evidence="2 12">Cell inner membrane</location>
        <topology evidence="2 12">Single-pass membrane protein</topology>
    </subcellularLocation>
</comment>
<comment type="function">
    <text evidence="1 12">Required for the export of heme to the periplasm for the biogenesis of c-type cytochromes.</text>
</comment>
<dbReference type="NCBIfam" id="TIGR03141">
    <property type="entry name" value="cytochro_ccmD"/>
    <property type="match status" value="1"/>
</dbReference>
<keyword evidence="7 12" id="KW-0997">Cell inner membrane</keyword>
<keyword evidence="13" id="KW-0614">Plasmid</keyword>
<evidence type="ECO:0000256" key="4">
    <source>
        <dbReference type="ARBA" id="ARBA00016461"/>
    </source>
</evidence>
<evidence type="ECO:0000256" key="9">
    <source>
        <dbReference type="ARBA" id="ARBA00022748"/>
    </source>
</evidence>
<evidence type="ECO:0000256" key="1">
    <source>
        <dbReference type="ARBA" id="ARBA00002442"/>
    </source>
</evidence>
<name>A0ABT1MN45_9RHOB</name>
<dbReference type="EMBL" id="JAKZEU010000001">
    <property type="protein sequence ID" value="MCQ0968883.1"/>
    <property type="molecule type" value="Genomic_DNA"/>
</dbReference>
<evidence type="ECO:0000313" key="14">
    <source>
        <dbReference type="Proteomes" id="UP001203945"/>
    </source>
</evidence>
<keyword evidence="8 12" id="KW-0812">Transmembrane</keyword>
<gene>
    <name evidence="13" type="primary">ccmD</name>
    <name evidence="13" type="ORF">MLD63_00335</name>
</gene>
<evidence type="ECO:0000256" key="6">
    <source>
        <dbReference type="ARBA" id="ARBA00022475"/>
    </source>
</evidence>
<keyword evidence="14" id="KW-1185">Reference proteome</keyword>
<keyword evidence="10 12" id="KW-1133">Transmembrane helix</keyword>
<feature type="transmembrane region" description="Helical" evidence="12">
    <location>
        <begin position="12"/>
        <end position="32"/>
    </location>
</feature>
<reference evidence="13 14" key="1">
    <citation type="submission" date="2022-03" db="EMBL/GenBank/DDBJ databases">
        <authorList>
            <person name="He Y."/>
        </authorList>
    </citation>
    <scope>NUCLEOTIDE SEQUENCE [LARGE SCALE GENOMIC DNA]</scope>
    <source>
        <strain evidence="13 14">TK19116</strain>
        <plasmid evidence="13">unnamed1</plasmid>
    </source>
</reference>
<proteinExistence type="inferred from homology"/>
<keyword evidence="9 12" id="KW-0201">Cytochrome c-type biogenesis</keyword>
<dbReference type="InterPro" id="IPR007078">
    <property type="entry name" value="Haem_export_protD_CcmD"/>
</dbReference>
<evidence type="ECO:0000256" key="12">
    <source>
        <dbReference type="RuleBase" id="RU363101"/>
    </source>
</evidence>
<evidence type="ECO:0000313" key="13">
    <source>
        <dbReference type="EMBL" id="MCQ0968883.1"/>
    </source>
</evidence>
<protein>
    <recommendedName>
        <fullName evidence="4 12">Heme exporter protein D</fullName>
    </recommendedName>
</protein>
<organism evidence="13 14">
    <name type="scientific">Paracoccus albicereus</name>
    <dbReference type="NCBI Taxonomy" id="2922394"/>
    <lineage>
        <taxon>Bacteria</taxon>
        <taxon>Pseudomonadati</taxon>
        <taxon>Pseudomonadota</taxon>
        <taxon>Alphaproteobacteria</taxon>
        <taxon>Rhodobacterales</taxon>
        <taxon>Paracoccaceae</taxon>
        <taxon>Paracoccus</taxon>
    </lineage>
</organism>
<geneLocation type="plasmid" evidence="13">
    <name>unnamed1</name>
</geneLocation>
<keyword evidence="5 12" id="KW-0813">Transport</keyword>
<accession>A0ABT1MN45</accession>
<keyword evidence="11 12" id="KW-0472">Membrane</keyword>
<dbReference type="RefSeq" id="WP_255327845.1">
    <property type="nucleotide sequence ID" value="NZ_JAKZEU010000001.1"/>
</dbReference>
<evidence type="ECO:0000256" key="7">
    <source>
        <dbReference type="ARBA" id="ARBA00022519"/>
    </source>
</evidence>
<evidence type="ECO:0000256" key="10">
    <source>
        <dbReference type="ARBA" id="ARBA00022989"/>
    </source>
</evidence>
<evidence type="ECO:0000256" key="8">
    <source>
        <dbReference type="ARBA" id="ARBA00022692"/>
    </source>
</evidence>
<evidence type="ECO:0000256" key="11">
    <source>
        <dbReference type="ARBA" id="ARBA00023136"/>
    </source>
</evidence>
<dbReference type="Proteomes" id="UP001203945">
    <property type="component" value="Unassembled WGS sequence"/>
</dbReference>